<evidence type="ECO:0000313" key="2">
    <source>
        <dbReference type="EMBL" id="NKE55702.1"/>
    </source>
</evidence>
<sequence>MTDNNLPGPGQPTPQSGQPGQPQQPYQQLPPQVPVPQPGPHQQPGGPPAKGRVRQQQAGK</sequence>
<dbReference type="Proteomes" id="UP001515943">
    <property type="component" value="Unassembled WGS sequence"/>
</dbReference>
<feature type="region of interest" description="Disordered" evidence="1">
    <location>
        <begin position="1"/>
        <end position="60"/>
    </location>
</feature>
<name>A0ABX1FAE4_9PSEU</name>
<keyword evidence="3" id="KW-1185">Reference proteome</keyword>
<feature type="compositionally biased region" description="Pro residues" evidence="1">
    <location>
        <begin position="31"/>
        <end position="47"/>
    </location>
</feature>
<protein>
    <submittedName>
        <fullName evidence="2">Uncharacterized protein</fullName>
    </submittedName>
</protein>
<dbReference type="RefSeq" id="WP_188134582.1">
    <property type="nucleotide sequence ID" value="NZ_VSRL01000005.1"/>
</dbReference>
<comment type="caution">
    <text evidence="2">The sequence shown here is derived from an EMBL/GenBank/DDBJ whole genome shotgun (WGS) entry which is preliminary data.</text>
</comment>
<reference evidence="2 3" key="1">
    <citation type="submission" date="2019-08" db="EMBL/GenBank/DDBJ databases">
        <title>Lentzea from Indian Himalayas.</title>
        <authorList>
            <person name="Mandal S."/>
            <person name="Mallick Gupta A."/>
            <person name="Maiti P.K."/>
            <person name="Sarkar J."/>
            <person name="Mandal S."/>
        </authorList>
    </citation>
    <scope>NUCLEOTIDE SEQUENCE [LARGE SCALE GENOMIC DNA]</scope>
    <source>
        <strain evidence="2 3">PSKA42</strain>
    </source>
</reference>
<feature type="non-terminal residue" evidence="2">
    <location>
        <position position="60"/>
    </location>
</feature>
<organism evidence="2 3">
    <name type="scientific">Lentzea indica</name>
    <dbReference type="NCBI Taxonomy" id="2604800"/>
    <lineage>
        <taxon>Bacteria</taxon>
        <taxon>Bacillati</taxon>
        <taxon>Actinomycetota</taxon>
        <taxon>Actinomycetes</taxon>
        <taxon>Pseudonocardiales</taxon>
        <taxon>Pseudonocardiaceae</taxon>
        <taxon>Lentzea</taxon>
    </lineage>
</organism>
<evidence type="ECO:0000313" key="3">
    <source>
        <dbReference type="Proteomes" id="UP001515943"/>
    </source>
</evidence>
<proteinExistence type="predicted"/>
<dbReference type="EMBL" id="VSRL01000005">
    <property type="protein sequence ID" value="NKE55702.1"/>
    <property type="molecule type" value="Genomic_DNA"/>
</dbReference>
<feature type="compositionally biased region" description="Low complexity" evidence="1">
    <location>
        <begin position="13"/>
        <end position="30"/>
    </location>
</feature>
<evidence type="ECO:0000256" key="1">
    <source>
        <dbReference type="SAM" id="MobiDB-lite"/>
    </source>
</evidence>
<accession>A0ABX1FAE4</accession>
<gene>
    <name evidence="2" type="ORF">FXN61_02235</name>
</gene>